<comment type="caution">
    <text evidence="8">The sequence shown here is derived from an EMBL/GenBank/DDBJ whole genome shotgun (WGS) entry which is preliminary data.</text>
</comment>
<feature type="region of interest" description="Disordered" evidence="5">
    <location>
        <begin position="46"/>
        <end position="101"/>
    </location>
</feature>
<dbReference type="Proteomes" id="UP001595640">
    <property type="component" value="Unassembled WGS sequence"/>
</dbReference>
<keyword evidence="6" id="KW-0732">Signal</keyword>
<keyword evidence="3 4" id="KW-0408">Iron</keyword>
<evidence type="ECO:0000256" key="1">
    <source>
        <dbReference type="ARBA" id="ARBA00022617"/>
    </source>
</evidence>
<dbReference type="Pfam" id="PF13442">
    <property type="entry name" value="Cytochrome_CBB3"/>
    <property type="match status" value="1"/>
</dbReference>
<dbReference type="SUPFAM" id="SSF46626">
    <property type="entry name" value="Cytochrome c"/>
    <property type="match status" value="1"/>
</dbReference>
<proteinExistence type="predicted"/>
<keyword evidence="9" id="KW-1185">Reference proteome</keyword>
<feature type="domain" description="Cytochrome c" evidence="7">
    <location>
        <begin position="126"/>
        <end position="213"/>
    </location>
</feature>
<accession>A0ABV7LYA7</accession>
<protein>
    <submittedName>
        <fullName evidence="8">Cytochrome c</fullName>
    </submittedName>
</protein>
<evidence type="ECO:0000313" key="8">
    <source>
        <dbReference type="EMBL" id="MFC3291593.1"/>
    </source>
</evidence>
<dbReference type="PROSITE" id="PS51007">
    <property type="entry name" value="CYTC"/>
    <property type="match status" value="1"/>
</dbReference>
<keyword evidence="1 4" id="KW-0349">Heme</keyword>
<organism evidence="8 9">
    <name type="scientific">Modicisalibacter luteus</name>
    <dbReference type="NCBI Taxonomy" id="453962"/>
    <lineage>
        <taxon>Bacteria</taxon>
        <taxon>Pseudomonadati</taxon>
        <taxon>Pseudomonadota</taxon>
        <taxon>Gammaproteobacteria</taxon>
        <taxon>Oceanospirillales</taxon>
        <taxon>Halomonadaceae</taxon>
        <taxon>Modicisalibacter</taxon>
    </lineage>
</organism>
<feature type="compositionally biased region" description="Low complexity" evidence="5">
    <location>
        <begin position="49"/>
        <end position="68"/>
    </location>
</feature>
<dbReference type="RefSeq" id="WP_019018938.1">
    <property type="nucleotide sequence ID" value="NZ_BMXD01000005.1"/>
</dbReference>
<evidence type="ECO:0000256" key="2">
    <source>
        <dbReference type="ARBA" id="ARBA00022723"/>
    </source>
</evidence>
<feature type="chain" id="PRO_5045455658" evidence="6">
    <location>
        <begin position="28"/>
        <end position="225"/>
    </location>
</feature>
<evidence type="ECO:0000313" key="9">
    <source>
        <dbReference type="Proteomes" id="UP001595640"/>
    </source>
</evidence>
<dbReference type="EMBL" id="JBHRUH010000011">
    <property type="protein sequence ID" value="MFC3291593.1"/>
    <property type="molecule type" value="Genomic_DNA"/>
</dbReference>
<dbReference type="Gene3D" id="1.10.760.10">
    <property type="entry name" value="Cytochrome c-like domain"/>
    <property type="match status" value="1"/>
</dbReference>
<evidence type="ECO:0000256" key="3">
    <source>
        <dbReference type="ARBA" id="ARBA00023004"/>
    </source>
</evidence>
<reference evidence="9" key="1">
    <citation type="journal article" date="2019" name="Int. J. Syst. Evol. Microbiol.">
        <title>The Global Catalogue of Microorganisms (GCM) 10K type strain sequencing project: providing services to taxonomists for standard genome sequencing and annotation.</title>
        <authorList>
            <consortium name="The Broad Institute Genomics Platform"/>
            <consortium name="The Broad Institute Genome Sequencing Center for Infectious Disease"/>
            <person name="Wu L."/>
            <person name="Ma J."/>
        </authorList>
    </citation>
    <scope>NUCLEOTIDE SEQUENCE [LARGE SCALE GENOMIC DNA]</scope>
    <source>
        <strain evidence="9">KCTC 12847</strain>
    </source>
</reference>
<evidence type="ECO:0000256" key="6">
    <source>
        <dbReference type="SAM" id="SignalP"/>
    </source>
</evidence>
<dbReference type="InterPro" id="IPR036909">
    <property type="entry name" value="Cyt_c-like_dom_sf"/>
</dbReference>
<feature type="signal peptide" evidence="6">
    <location>
        <begin position="1"/>
        <end position="27"/>
    </location>
</feature>
<name>A0ABV7LYA7_9GAMM</name>
<feature type="compositionally biased region" description="Low complexity" evidence="5">
    <location>
        <begin position="81"/>
        <end position="99"/>
    </location>
</feature>
<keyword evidence="2 4" id="KW-0479">Metal-binding</keyword>
<sequence>MAIRKHAFITKLCLALTPLFISSIVIAQGSDDPVVNDYSNYGAAEYSDSSSEANTSAGTASTASSEPTVNDYSNYGAAEYGSSDSGASQGDSSEQAGSENTLANSAQAGGAPYEVDCSSGACKANEAVVLGYQKFVGHCSQCHGETAEGSTFAPSLVQQLKGMDKETFVNIVSNGQTSMNPGTGTYSVMPPWGSNKSVMDNIDSIWAFLKARSDGALKAGRPEQM</sequence>
<dbReference type="InterPro" id="IPR009056">
    <property type="entry name" value="Cyt_c-like_dom"/>
</dbReference>
<evidence type="ECO:0000259" key="7">
    <source>
        <dbReference type="PROSITE" id="PS51007"/>
    </source>
</evidence>
<gene>
    <name evidence="8" type="ORF">ACFOEI_05895</name>
</gene>
<evidence type="ECO:0000256" key="5">
    <source>
        <dbReference type="SAM" id="MobiDB-lite"/>
    </source>
</evidence>
<evidence type="ECO:0000256" key="4">
    <source>
        <dbReference type="PROSITE-ProRule" id="PRU00433"/>
    </source>
</evidence>